<dbReference type="Pfam" id="PF03372">
    <property type="entry name" value="Exo_endo_phos"/>
    <property type="match status" value="1"/>
</dbReference>
<evidence type="ECO:0000259" key="1">
    <source>
        <dbReference type="Pfam" id="PF03372"/>
    </source>
</evidence>
<feature type="domain" description="Endonuclease/exonuclease/phosphatase" evidence="1">
    <location>
        <begin position="95"/>
        <end position="232"/>
    </location>
</feature>
<dbReference type="InterPro" id="IPR036691">
    <property type="entry name" value="Endo/exonu/phosph_ase_sf"/>
</dbReference>
<dbReference type="Proteomes" id="UP000504635">
    <property type="component" value="Unplaced"/>
</dbReference>
<dbReference type="RefSeq" id="XP_030767414.1">
    <property type="nucleotide sequence ID" value="XM_030911554.1"/>
</dbReference>
<dbReference type="AlphaFoldDB" id="A0A6J2YVX1"/>
<accession>A0A6J2YVX1</accession>
<gene>
    <name evidence="3" type="primary">LOC115891154</name>
</gene>
<dbReference type="GO" id="GO:0008311">
    <property type="term" value="F:double-stranded DNA 3'-5' DNA exonuclease activity"/>
    <property type="evidence" value="ECO:0007669"/>
    <property type="project" value="InterPro"/>
</dbReference>
<dbReference type="OrthoDB" id="410542at2759"/>
<reference evidence="3" key="1">
    <citation type="submission" date="2025-08" db="UniProtKB">
        <authorList>
            <consortium name="RefSeq"/>
        </authorList>
    </citation>
    <scope>IDENTIFICATION</scope>
    <source>
        <tissue evidence="3">Gonads</tissue>
    </source>
</reference>
<dbReference type="InterPro" id="IPR037493">
    <property type="entry name" value="ExoIII-like"/>
</dbReference>
<dbReference type="InParanoid" id="A0A6J2YVX1"/>
<dbReference type="GeneID" id="115891154"/>
<name>A0A6J2YVX1_SITOR</name>
<dbReference type="PANTHER" id="PTHR43250">
    <property type="entry name" value="EXODEOXYRIBONUCLEASE III"/>
    <property type="match status" value="1"/>
</dbReference>
<dbReference type="InterPro" id="IPR005135">
    <property type="entry name" value="Endo/exonuclease/phosphatase"/>
</dbReference>
<organism evidence="2 3">
    <name type="scientific">Sitophilus oryzae</name>
    <name type="common">Rice weevil</name>
    <name type="synonym">Curculio oryzae</name>
    <dbReference type="NCBI Taxonomy" id="7048"/>
    <lineage>
        <taxon>Eukaryota</taxon>
        <taxon>Metazoa</taxon>
        <taxon>Ecdysozoa</taxon>
        <taxon>Arthropoda</taxon>
        <taxon>Hexapoda</taxon>
        <taxon>Insecta</taxon>
        <taxon>Pterygota</taxon>
        <taxon>Neoptera</taxon>
        <taxon>Endopterygota</taxon>
        <taxon>Coleoptera</taxon>
        <taxon>Polyphaga</taxon>
        <taxon>Cucujiformia</taxon>
        <taxon>Curculionidae</taxon>
        <taxon>Dryophthorinae</taxon>
        <taxon>Sitophilus</taxon>
    </lineage>
</organism>
<dbReference type="KEGG" id="soy:115891154"/>
<dbReference type="PANTHER" id="PTHR43250:SF2">
    <property type="entry name" value="EXODEOXYRIBONUCLEASE III"/>
    <property type="match status" value="1"/>
</dbReference>
<dbReference type="Gene3D" id="3.60.10.10">
    <property type="entry name" value="Endonuclease/exonuclease/phosphatase"/>
    <property type="match status" value="1"/>
</dbReference>
<protein>
    <submittedName>
        <fullName evidence="3">Craniofacial development protein 2-like</fullName>
    </submittedName>
</protein>
<sequence>MSHFFKYKNLYITPPGAAVGGLSSSQLSLPVPSPDKGGGFLGKASNLLKVKHSHAQSTGNTASEPGLISQITTNARKRTRNKLYMKKQQIRIACWNIKTVYSKDHELIPELNEHKIDICALSETKKKVKETTKLNNYILVYSGVPKDQRATSGVGVAINYKYEQNIESIEYVCDRILRVKIMFDQPIHIISVYAPDINKPEEMSMDFYENLQSAIDKIPRHEKIILLGDLNARI</sequence>
<keyword evidence="2" id="KW-1185">Reference proteome</keyword>
<proteinExistence type="predicted"/>
<dbReference type="GO" id="GO:0006281">
    <property type="term" value="P:DNA repair"/>
    <property type="evidence" value="ECO:0007669"/>
    <property type="project" value="InterPro"/>
</dbReference>
<evidence type="ECO:0000313" key="3">
    <source>
        <dbReference type="RefSeq" id="XP_030767414.1"/>
    </source>
</evidence>
<evidence type="ECO:0000313" key="2">
    <source>
        <dbReference type="Proteomes" id="UP000504635"/>
    </source>
</evidence>
<dbReference type="SUPFAM" id="SSF56219">
    <property type="entry name" value="DNase I-like"/>
    <property type="match status" value="1"/>
</dbReference>